<dbReference type="InterPro" id="IPR036852">
    <property type="entry name" value="Peptidase_S8/S53_dom_sf"/>
</dbReference>
<comment type="caution">
    <text evidence="2">The sequence shown here is derived from an EMBL/GenBank/DDBJ whole genome shotgun (WGS) entry which is preliminary data.</text>
</comment>
<name>A0A2K3LTU5_TRIPR</name>
<evidence type="ECO:0000313" key="2">
    <source>
        <dbReference type="EMBL" id="PNX81965.1"/>
    </source>
</evidence>
<dbReference type="Gene3D" id="3.50.30.30">
    <property type="match status" value="1"/>
</dbReference>
<keyword evidence="2" id="KW-0378">Hydrolase</keyword>
<dbReference type="Gene3D" id="3.40.50.200">
    <property type="entry name" value="Peptidase S8/S53 domain"/>
    <property type="match status" value="1"/>
</dbReference>
<dbReference type="GO" id="GO:0006508">
    <property type="term" value="P:proteolysis"/>
    <property type="evidence" value="ECO:0007669"/>
    <property type="project" value="UniProtKB-KW"/>
</dbReference>
<reference evidence="2 3" key="2">
    <citation type="journal article" date="2017" name="Front. Plant Sci.">
        <title>Gene Classification and Mining of Molecular Markers Useful in Red Clover (Trifolium pratense) Breeding.</title>
        <authorList>
            <person name="Istvanek J."/>
            <person name="Dluhosova J."/>
            <person name="Dluhos P."/>
            <person name="Patkova L."/>
            <person name="Nedelnik J."/>
            <person name="Repkova J."/>
        </authorList>
    </citation>
    <scope>NUCLEOTIDE SEQUENCE [LARGE SCALE GENOMIC DNA]</scope>
    <source>
        <strain evidence="3">cv. Tatra</strain>
        <tissue evidence="2">Young leaves</tissue>
    </source>
</reference>
<dbReference type="EMBL" id="ASHM01040993">
    <property type="protein sequence ID" value="PNX81965.1"/>
    <property type="molecule type" value="Genomic_DNA"/>
</dbReference>
<protein>
    <submittedName>
        <fullName evidence="2">Subtilisin-like protease SDD1-like protein</fullName>
    </submittedName>
</protein>
<feature type="region of interest" description="Disordered" evidence="1">
    <location>
        <begin position="113"/>
        <end position="142"/>
    </location>
</feature>
<dbReference type="STRING" id="57577.A0A2K3LTU5"/>
<gene>
    <name evidence="2" type="ORF">L195_g037990</name>
</gene>
<evidence type="ECO:0000256" key="1">
    <source>
        <dbReference type="SAM" id="MobiDB-lite"/>
    </source>
</evidence>
<dbReference type="GO" id="GO:0004252">
    <property type="term" value="F:serine-type endopeptidase activity"/>
    <property type="evidence" value="ECO:0007669"/>
    <property type="project" value="InterPro"/>
</dbReference>
<proteinExistence type="predicted"/>
<accession>A0A2K3LTU5</accession>
<keyword evidence="2" id="KW-0645">Protease</keyword>
<evidence type="ECO:0000313" key="3">
    <source>
        <dbReference type="Proteomes" id="UP000236291"/>
    </source>
</evidence>
<organism evidence="2 3">
    <name type="scientific">Trifolium pratense</name>
    <name type="common">Red clover</name>
    <dbReference type="NCBI Taxonomy" id="57577"/>
    <lineage>
        <taxon>Eukaryota</taxon>
        <taxon>Viridiplantae</taxon>
        <taxon>Streptophyta</taxon>
        <taxon>Embryophyta</taxon>
        <taxon>Tracheophyta</taxon>
        <taxon>Spermatophyta</taxon>
        <taxon>Magnoliopsida</taxon>
        <taxon>eudicotyledons</taxon>
        <taxon>Gunneridae</taxon>
        <taxon>Pentapetalae</taxon>
        <taxon>rosids</taxon>
        <taxon>fabids</taxon>
        <taxon>Fabales</taxon>
        <taxon>Fabaceae</taxon>
        <taxon>Papilionoideae</taxon>
        <taxon>50 kb inversion clade</taxon>
        <taxon>NPAAA clade</taxon>
        <taxon>Hologalegina</taxon>
        <taxon>IRL clade</taxon>
        <taxon>Trifolieae</taxon>
        <taxon>Trifolium</taxon>
    </lineage>
</organism>
<reference evidence="2 3" key="1">
    <citation type="journal article" date="2014" name="Am. J. Bot.">
        <title>Genome assembly and annotation for red clover (Trifolium pratense; Fabaceae).</title>
        <authorList>
            <person name="Istvanek J."/>
            <person name="Jaros M."/>
            <person name="Krenek A."/>
            <person name="Repkova J."/>
        </authorList>
    </citation>
    <scope>NUCLEOTIDE SEQUENCE [LARGE SCALE GENOMIC DNA]</scope>
    <source>
        <strain evidence="3">cv. Tatra</strain>
        <tissue evidence="2">Young leaves</tissue>
    </source>
</reference>
<dbReference type="Proteomes" id="UP000236291">
    <property type="component" value="Unassembled WGS sequence"/>
</dbReference>
<dbReference type="AlphaFoldDB" id="A0A2K3LTU5"/>
<sequence length="156" mass="17979">MLQRSSLDCHHWCKHAWYAIEVCQWKIRKRLSAQVVKKAGLDESITLKSYINSTRLLAHIEFGGTVIRKSRTPALARISARGPRFTKPSIFKPDIIVPRVEIICCMALEPWSDRPSENTKSSPKMEDVTDHTGRPVPDEAHQLELLPRELEKLFHR</sequence>